<feature type="chain" id="PRO_5046464923" evidence="4">
    <location>
        <begin position="27"/>
        <end position="234"/>
    </location>
</feature>
<protein>
    <submittedName>
        <fullName evidence="6">Metal-binding protein ZinT</fullName>
    </submittedName>
</protein>
<dbReference type="InterPro" id="IPR015304">
    <property type="entry name" value="ZinT_dom"/>
</dbReference>
<accession>A0ABS3H034</accession>
<dbReference type="SUPFAM" id="SSF50814">
    <property type="entry name" value="Lipocalins"/>
    <property type="match status" value="1"/>
</dbReference>
<dbReference type="Gene3D" id="2.40.128.20">
    <property type="match status" value="1"/>
</dbReference>
<evidence type="ECO:0000256" key="2">
    <source>
        <dbReference type="ARBA" id="ARBA00022833"/>
    </source>
</evidence>
<dbReference type="RefSeq" id="WP_207112897.1">
    <property type="nucleotide sequence ID" value="NZ_JAFLWD010000026.1"/>
</dbReference>
<organism evidence="6 7">
    <name type="scientific">Candidatus Enterococcus ikei</name>
    <dbReference type="NCBI Taxonomy" id="2815326"/>
    <lineage>
        <taxon>Bacteria</taxon>
        <taxon>Bacillati</taxon>
        <taxon>Bacillota</taxon>
        <taxon>Bacilli</taxon>
        <taxon>Lactobacillales</taxon>
        <taxon>Enterococcaceae</taxon>
        <taxon>Enterococcus</taxon>
    </lineage>
</organism>
<dbReference type="EMBL" id="JAFLWD010000026">
    <property type="protein sequence ID" value="MBO0440868.1"/>
    <property type="molecule type" value="Genomic_DNA"/>
</dbReference>
<dbReference type="Proteomes" id="UP000664632">
    <property type="component" value="Unassembled WGS sequence"/>
</dbReference>
<evidence type="ECO:0000256" key="3">
    <source>
        <dbReference type="SAM" id="MobiDB-lite"/>
    </source>
</evidence>
<evidence type="ECO:0000256" key="1">
    <source>
        <dbReference type="ARBA" id="ARBA00022729"/>
    </source>
</evidence>
<dbReference type="Pfam" id="PF09223">
    <property type="entry name" value="ZinT"/>
    <property type="match status" value="1"/>
</dbReference>
<feature type="domain" description="ZinT" evidence="5">
    <location>
        <begin position="56"/>
        <end position="233"/>
    </location>
</feature>
<gene>
    <name evidence="6" type="ORF">JZO69_10880</name>
</gene>
<proteinExistence type="predicted"/>
<evidence type="ECO:0000313" key="7">
    <source>
        <dbReference type="Proteomes" id="UP000664632"/>
    </source>
</evidence>
<feature type="signal peptide" evidence="4">
    <location>
        <begin position="1"/>
        <end position="26"/>
    </location>
</feature>
<reference evidence="6 7" key="1">
    <citation type="submission" date="2021-03" db="EMBL/GenBank/DDBJ databases">
        <title>Enterococcal diversity collection.</title>
        <authorList>
            <person name="Gilmore M.S."/>
            <person name="Schwartzman J."/>
            <person name="Van Tyne D."/>
            <person name="Martin M."/>
            <person name="Earl A.M."/>
            <person name="Manson A.L."/>
            <person name="Straub T."/>
            <person name="Salamzade R."/>
            <person name="Saavedra J."/>
            <person name="Lebreton F."/>
            <person name="Prichula J."/>
            <person name="Schaufler K."/>
            <person name="Gaca A."/>
            <person name="Sgardioli B."/>
            <person name="Wagenaar J."/>
            <person name="Strong T."/>
        </authorList>
    </citation>
    <scope>NUCLEOTIDE SEQUENCE [LARGE SCALE GENOMIC DNA]</scope>
    <source>
        <strain evidence="6 7">DIV0869a</strain>
    </source>
</reference>
<keyword evidence="1 4" id="KW-0732">Signal</keyword>
<dbReference type="PROSITE" id="PS51257">
    <property type="entry name" value="PROKAR_LIPOPROTEIN"/>
    <property type="match status" value="1"/>
</dbReference>
<evidence type="ECO:0000313" key="6">
    <source>
        <dbReference type="EMBL" id="MBO0440868.1"/>
    </source>
</evidence>
<feature type="region of interest" description="Disordered" evidence="3">
    <location>
        <begin position="35"/>
        <end position="67"/>
    </location>
</feature>
<comment type="caution">
    <text evidence="6">The sequence shown here is derived from an EMBL/GenBank/DDBJ whole genome shotgun (WGS) entry which is preliminary data.</text>
</comment>
<evidence type="ECO:0000259" key="5">
    <source>
        <dbReference type="Pfam" id="PF09223"/>
    </source>
</evidence>
<evidence type="ECO:0000256" key="4">
    <source>
        <dbReference type="SAM" id="SignalP"/>
    </source>
</evidence>
<dbReference type="InterPro" id="IPR012674">
    <property type="entry name" value="Calycin"/>
</dbReference>
<keyword evidence="7" id="KW-1185">Reference proteome</keyword>
<sequence>MEKKNKTLLKKIGVLLLGLLVVSGCTKTNNIKTAETKATTSQTSKEKHTHNHKHTHSQDGEFNDEEVQDRTLNDWAGDWQSVYPYLLDGTLDEVLEHKANEKKDKTFDEYKDYYTTGYKTDTDRIVIKENTVEFFKGDTSQKAEYQYEGYRILTYESGKRGVRYLFRSLDENSAAPKHIQFSDHNIKATKAEHFHLYFGDNSQEDLLKELENWPTYYKADLSGSDIVHDMLYHH</sequence>
<name>A0ABS3H034_9ENTE</name>
<keyword evidence="2" id="KW-0862">Zinc</keyword>